<accession>A0ABQ8N2I6</accession>
<proteinExistence type="predicted"/>
<organism evidence="1 2">
    <name type="scientific">Pyricularia grisea</name>
    <name type="common">Crabgrass-specific blast fungus</name>
    <name type="synonym">Magnaporthe grisea</name>
    <dbReference type="NCBI Taxonomy" id="148305"/>
    <lineage>
        <taxon>Eukaryota</taxon>
        <taxon>Fungi</taxon>
        <taxon>Dikarya</taxon>
        <taxon>Ascomycota</taxon>
        <taxon>Pezizomycotina</taxon>
        <taxon>Sordariomycetes</taxon>
        <taxon>Sordariomycetidae</taxon>
        <taxon>Magnaporthales</taxon>
        <taxon>Pyriculariaceae</taxon>
        <taxon>Pyricularia</taxon>
    </lineage>
</organism>
<evidence type="ECO:0000313" key="2">
    <source>
        <dbReference type="Proteomes" id="UP001059893"/>
    </source>
</evidence>
<dbReference type="Proteomes" id="UP001059893">
    <property type="component" value="Unassembled WGS sequence"/>
</dbReference>
<reference evidence="1" key="1">
    <citation type="submission" date="2021-01" db="EMBL/GenBank/DDBJ databases">
        <title>Deciphering the adaptive evolutionary patterns associated with biogeogrpahic diversity in the finger millet blast pathogen Magnaporthe oryzae in Eastern Africa.</title>
        <authorList>
            <person name="Onyema G."/>
            <person name="Shittu T.A."/>
            <person name="Dodsworth S."/>
            <person name="Devilliers S."/>
            <person name="Muthumeenakshi S."/>
            <person name="Sreenivasaprasad S."/>
        </authorList>
    </citation>
    <scope>NUCLEOTIDE SEQUENCE</scope>
    <source>
        <strain evidence="1">D15/s37</strain>
    </source>
</reference>
<sequence length="74" mass="8425">MVAYKNPKLKKLVDAKITTWVDNIKTFAVENGADDEFFFFNYADLSQNPLGSYGDKNIAFMEEVASKYDPNGMF</sequence>
<name>A0ABQ8N2I6_PYRGI</name>
<gene>
    <name evidence="1" type="ORF">MCOR33_011484</name>
</gene>
<evidence type="ECO:0008006" key="3">
    <source>
        <dbReference type="Google" id="ProtNLM"/>
    </source>
</evidence>
<comment type="caution">
    <text evidence="1">The sequence shown here is derived from an EMBL/GenBank/DDBJ whole genome shotgun (WGS) entry which is preliminary data.</text>
</comment>
<keyword evidence="2" id="KW-1185">Reference proteome</keyword>
<evidence type="ECO:0000313" key="1">
    <source>
        <dbReference type="EMBL" id="KAI6290146.1"/>
    </source>
</evidence>
<protein>
    <recommendedName>
        <fullName evidence="3">Berberine/berberine-like domain-containing protein</fullName>
    </recommendedName>
</protein>
<dbReference type="EMBL" id="JABSND010000508">
    <property type="protein sequence ID" value="KAI6290146.1"/>
    <property type="molecule type" value="Genomic_DNA"/>
</dbReference>